<comment type="caution">
    <text evidence="1">The sequence shown here is derived from an EMBL/GenBank/DDBJ whole genome shotgun (WGS) entry which is preliminary data.</text>
</comment>
<organism evidence="1 2">
    <name type="scientific">Caldiarchaeum subterraneum</name>
    <dbReference type="NCBI Taxonomy" id="311458"/>
    <lineage>
        <taxon>Archaea</taxon>
        <taxon>Nitrososphaerota</taxon>
        <taxon>Candidatus Caldarchaeales</taxon>
        <taxon>Candidatus Caldarchaeaceae</taxon>
        <taxon>Candidatus Caldarchaeum</taxon>
    </lineage>
</organism>
<dbReference type="Proteomes" id="UP000608579">
    <property type="component" value="Unassembled WGS sequence"/>
</dbReference>
<proteinExistence type="predicted"/>
<dbReference type="AlphaFoldDB" id="A0A833E9J5"/>
<dbReference type="InterPro" id="IPR003718">
    <property type="entry name" value="OsmC/Ohr_fam"/>
</dbReference>
<gene>
    <name evidence="1" type="ORF">EYH45_01570</name>
</gene>
<protein>
    <submittedName>
        <fullName evidence="1">OsmC family peroxiredoxin</fullName>
    </submittedName>
</protein>
<dbReference type="InterPro" id="IPR036102">
    <property type="entry name" value="OsmC/Ohrsf"/>
</dbReference>
<name>A0A833E9J5_CALS0</name>
<dbReference type="Pfam" id="PF02566">
    <property type="entry name" value="OsmC"/>
    <property type="match status" value="1"/>
</dbReference>
<evidence type="ECO:0000313" key="2">
    <source>
        <dbReference type="Proteomes" id="UP000608579"/>
    </source>
</evidence>
<reference evidence="1" key="1">
    <citation type="journal article" date="2020" name="ISME J.">
        <title>Gammaproteobacteria mediating utilization of methyl-, sulfur- and petroleum organic compounds in deep ocean hydrothermal plumes.</title>
        <authorList>
            <person name="Zhou Z."/>
            <person name="Liu Y."/>
            <person name="Pan J."/>
            <person name="Cron B.R."/>
            <person name="Toner B.M."/>
            <person name="Anantharaman K."/>
            <person name="Breier J.A."/>
            <person name="Dick G.J."/>
            <person name="Li M."/>
        </authorList>
    </citation>
    <scope>NUCLEOTIDE SEQUENCE</scope>
    <source>
        <strain evidence="1">SZUA-1515</strain>
    </source>
</reference>
<evidence type="ECO:0000313" key="1">
    <source>
        <dbReference type="EMBL" id="HIQ29234.1"/>
    </source>
</evidence>
<dbReference type="EMBL" id="DQVM01000029">
    <property type="protein sequence ID" value="HIQ29234.1"/>
    <property type="molecule type" value="Genomic_DNA"/>
</dbReference>
<sequence length="151" mass="17192">MRNKLLTSTSAKHQGMKVKVEQVHDKLLLALNGDSQTILMGWGEDNKIGFKPMEAVLACLAGCSMVDVVEIIRKMRRSIERFFVEVSGERVDDYPRVFSKVKLTYVVYSRDLKPEELEKAVRLSMERYCSVAAMLRRGGVEITFSQEVRSS</sequence>
<dbReference type="SUPFAM" id="SSF82784">
    <property type="entry name" value="OsmC-like"/>
    <property type="match status" value="1"/>
</dbReference>
<dbReference type="Gene3D" id="3.30.300.20">
    <property type="match status" value="1"/>
</dbReference>
<dbReference type="InterPro" id="IPR015946">
    <property type="entry name" value="KH_dom-like_a/b"/>
</dbReference>
<accession>A0A833E9J5</accession>
<dbReference type="PANTHER" id="PTHR34352">
    <property type="entry name" value="PROTEIN YHFA"/>
    <property type="match status" value="1"/>
</dbReference>
<dbReference type="PANTHER" id="PTHR34352:SF1">
    <property type="entry name" value="PROTEIN YHFA"/>
    <property type="match status" value="1"/>
</dbReference>